<dbReference type="InterPro" id="IPR002347">
    <property type="entry name" value="SDR_fam"/>
</dbReference>
<evidence type="ECO:0000313" key="4">
    <source>
        <dbReference type="Proteomes" id="UP000027446"/>
    </source>
</evidence>
<dbReference type="PANTHER" id="PTHR42760:SF133">
    <property type="entry name" value="3-OXOACYL-[ACYL-CARRIER-PROTEIN] REDUCTASE"/>
    <property type="match status" value="1"/>
</dbReference>
<dbReference type="OrthoDB" id="9780084at2"/>
<evidence type="ECO:0000256" key="2">
    <source>
        <dbReference type="ARBA" id="ARBA00023002"/>
    </source>
</evidence>
<dbReference type="Proteomes" id="UP000027446">
    <property type="component" value="Unassembled WGS sequence"/>
</dbReference>
<dbReference type="eggNOG" id="COG1028">
    <property type="taxonomic scope" value="Bacteria"/>
</dbReference>
<comment type="caution">
    <text evidence="3">The sequence shown here is derived from an EMBL/GenBank/DDBJ whole genome shotgun (WGS) entry which is preliminary data.</text>
</comment>
<dbReference type="FunFam" id="3.40.50.720:FF:000084">
    <property type="entry name" value="Short-chain dehydrogenase reductase"/>
    <property type="match status" value="1"/>
</dbReference>
<gene>
    <name evidence="3" type="ORF">HAD_10585</name>
</gene>
<evidence type="ECO:0000256" key="1">
    <source>
        <dbReference type="ARBA" id="ARBA00006484"/>
    </source>
</evidence>
<evidence type="ECO:0000313" key="3">
    <source>
        <dbReference type="EMBL" id="KCZ86126.1"/>
    </source>
</evidence>
<dbReference type="PATRIC" id="fig|1280949.3.peg.2164"/>
<name>A0A069E9M2_9PROT</name>
<proteinExistence type="inferred from homology"/>
<dbReference type="PANTHER" id="PTHR42760">
    <property type="entry name" value="SHORT-CHAIN DEHYDROGENASES/REDUCTASES FAMILY MEMBER"/>
    <property type="match status" value="1"/>
</dbReference>
<keyword evidence="2" id="KW-0560">Oxidoreductase</keyword>
<dbReference type="PRINTS" id="PR00081">
    <property type="entry name" value="GDHRDH"/>
</dbReference>
<comment type="similarity">
    <text evidence="1">Belongs to the short-chain dehydrogenases/reductases (SDR) family.</text>
</comment>
<dbReference type="GO" id="GO:0016616">
    <property type="term" value="F:oxidoreductase activity, acting on the CH-OH group of donors, NAD or NADP as acceptor"/>
    <property type="evidence" value="ECO:0007669"/>
    <property type="project" value="TreeGrafter"/>
</dbReference>
<protein>
    <submittedName>
        <fullName evidence="3">Dehydrogenase</fullName>
    </submittedName>
</protein>
<dbReference type="CDD" id="cd05233">
    <property type="entry name" value="SDR_c"/>
    <property type="match status" value="1"/>
</dbReference>
<dbReference type="EMBL" id="ARYH01000001">
    <property type="protein sequence ID" value="KCZ86126.1"/>
    <property type="molecule type" value="Genomic_DNA"/>
</dbReference>
<dbReference type="Gene3D" id="3.40.50.720">
    <property type="entry name" value="NAD(P)-binding Rossmann-like Domain"/>
    <property type="match status" value="1"/>
</dbReference>
<dbReference type="PRINTS" id="PR00080">
    <property type="entry name" value="SDRFAMILY"/>
</dbReference>
<dbReference type="PROSITE" id="PS00061">
    <property type="entry name" value="ADH_SHORT"/>
    <property type="match status" value="1"/>
</dbReference>
<dbReference type="InterPro" id="IPR036291">
    <property type="entry name" value="NAD(P)-bd_dom_sf"/>
</dbReference>
<dbReference type="RefSeq" id="WP_084331882.1">
    <property type="nucleotide sequence ID" value="NZ_ARYH01000001.1"/>
</dbReference>
<organism evidence="3 4">
    <name type="scientific">Hyphomonas adhaerens MHS-3</name>
    <dbReference type="NCBI Taxonomy" id="1280949"/>
    <lineage>
        <taxon>Bacteria</taxon>
        <taxon>Pseudomonadati</taxon>
        <taxon>Pseudomonadota</taxon>
        <taxon>Alphaproteobacteria</taxon>
        <taxon>Hyphomonadales</taxon>
        <taxon>Hyphomonadaceae</taxon>
        <taxon>Hyphomonas</taxon>
    </lineage>
</organism>
<reference evidence="3 4" key="1">
    <citation type="journal article" date="2014" name="Antonie Van Leeuwenhoek">
        <title>Hyphomonas beringensis sp. nov. and Hyphomonas chukchiensis sp. nov., isolated from surface seawater of the Bering Sea and Chukchi Sea.</title>
        <authorList>
            <person name="Li C."/>
            <person name="Lai Q."/>
            <person name="Li G."/>
            <person name="Dong C."/>
            <person name="Wang J."/>
            <person name="Liao Y."/>
            <person name="Shao Z."/>
        </authorList>
    </citation>
    <scope>NUCLEOTIDE SEQUENCE [LARGE SCALE GENOMIC DNA]</scope>
    <source>
        <strain evidence="3 4">MHS-3</strain>
    </source>
</reference>
<dbReference type="InterPro" id="IPR020904">
    <property type="entry name" value="Sc_DH/Rdtase_CS"/>
</dbReference>
<sequence>MNDWSGDMRLAGKVALITGVSPNIGGGIAEELWQAGARIVAVDANAGNANDCANYINANGGEAIALVCDVTDEAQVRQSVDQAVERFGGIDILVNNAAFFNQKGVVDMSYKEWQDQTGVILDGAFLFTKYVSLAMIEAGRQGSIINIISTAGHQGQPGNVAYSTSKMGLINFTNSVAMELAEWNIRVNSLTPTATDPSESVDRARRWGRKVAEDPRVAELMTQFASRIPLQKLPKPSDYGKAAVFLASADASMITGTDIRVDAGAVSKYWAWDPASGRS</sequence>
<dbReference type="Pfam" id="PF13561">
    <property type="entry name" value="adh_short_C2"/>
    <property type="match status" value="1"/>
</dbReference>
<dbReference type="STRING" id="1280949.HAD_10585"/>
<keyword evidence="4" id="KW-1185">Reference proteome</keyword>
<dbReference type="SUPFAM" id="SSF51735">
    <property type="entry name" value="NAD(P)-binding Rossmann-fold domains"/>
    <property type="match status" value="1"/>
</dbReference>
<dbReference type="AlphaFoldDB" id="A0A069E9M2"/>
<accession>A0A069E9M2</accession>